<evidence type="ECO:0000313" key="1">
    <source>
        <dbReference type="EMBL" id="CAG8856092.1"/>
    </source>
</evidence>
<accession>A0ABN7XM32</accession>
<gene>
    <name evidence="1" type="ORF">GMARGA_LOCUS44913</name>
</gene>
<sequence length="44" mass="4813">HRFVIENSTADASMKLRVFIVCVRECPGCSKNKMITKGASTAIV</sequence>
<dbReference type="Proteomes" id="UP000789901">
    <property type="component" value="Unassembled WGS sequence"/>
</dbReference>
<feature type="non-terminal residue" evidence="1">
    <location>
        <position position="1"/>
    </location>
</feature>
<dbReference type="EMBL" id="CAJVQB010156112">
    <property type="protein sequence ID" value="CAG8856092.1"/>
    <property type="molecule type" value="Genomic_DNA"/>
</dbReference>
<comment type="caution">
    <text evidence="1">The sequence shown here is derived from an EMBL/GenBank/DDBJ whole genome shotgun (WGS) entry which is preliminary data.</text>
</comment>
<evidence type="ECO:0000313" key="2">
    <source>
        <dbReference type="Proteomes" id="UP000789901"/>
    </source>
</evidence>
<name>A0ABN7XM32_GIGMA</name>
<proteinExistence type="predicted"/>
<organism evidence="1 2">
    <name type="scientific">Gigaspora margarita</name>
    <dbReference type="NCBI Taxonomy" id="4874"/>
    <lineage>
        <taxon>Eukaryota</taxon>
        <taxon>Fungi</taxon>
        <taxon>Fungi incertae sedis</taxon>
        <taxon>Mucoromycota</taxon>
        <taxon>Glomeromycotina</taxon>
        <taxon>Glomeromycetes</taxon>
        <taxon>Diversisporales</taxon>
        <taxon>Gigasporaceae</taxon>
        <taxon>Gigaspora</taxon>
    </lineage>
</organism>
<feature type="non-terminal residue" evidence="1">
    <location>
        <position position="44"/>
    </location>
</feature>
<protein>
    <submittedName>
        <fullName evidence="1">33189_t:CDS:1</fullName>
    </submittedName>
</protein>
<keyword evidence="2" id="KW-1185">Reference proteome</keyword>
<reference evidence="1 2" key="1">
    <citation type="submission" date="2021-06" db="EMBL/GenBank/DDBJ databases">
        <authorList>
            <person name="Kallberg Y."/>
            <person name="Tangrot J."/>
            <person name="Rosling A."/>
        </authorList>
    </citation>
    <scope>NUCLEOTIDE SEQUENCE [LARGE SCALE GENOMIC DNA]</scope>
    <source>
        <strain evidence="1 2">120-4 pot B 10/14</strain>
    </source>
</reference>